<proteinExistence type="predicted"/>
<protein>
    <recommendedName>
        <fullName evidence="3">Portal protein</fullName>
    </recommendedName>
</protein>
<evidence type="ECO:0000256" key="1">
    <source>
        <dbReference type="SAM" id="MobiDB-lite"/>
    </source>
</evidence>
<name>A0A6J5N080_9CAUD</name>
<dbReference type="EMBL" id="LR796549">
    <property type="protein sequence ID" value="CAB4150643.1"/>
    <property type="molecule type" value="Genomic_DNA"/>
</dbReference>
<accession>A0A6J5N080</accession>
<evidence type="ECO:0008006" key="3">
    <source>
        <dbReference type="Google" id="ProtNLM"/>
    </source>
</evidence>
<feature type="region of interest" description="Disordered" evidence="1">
    <location>
        <begin position="684"/>
        <end position="703"/>
    </location>
</feature>
<organism evidence="2">
    <name type="scientific">uncultured Caudovirales phage</name>
    <dbReference type="NCBI Taxonomy" id="2100421"/>
    <lineage>
        <taxon>Viruses</taxon>
        <taxon>Duplodnaviria</taxon>
        <taxon>Heunggongvirae</taxon>
        <taxon>Uroviricota</taxon>
        <taxon>Caudoviricetes</taxon>
        <taxon>Peduoviridae</taxon>
        <taxon>Maltschvirus</taxon>
        <taxon>Maltschvirus maltsch</taxon>
    </lineage>
</organism>
<gene>
    <name evidence="2" type="ORF">UFOVP574_9</name>
</gene>
<feature type="compositionally biased region" description="Low complexity" evidence="1">
    <location>
        <begin position="690"/>
        <end position="703"/>
    </location>
</feature>
<reference evidence="2" key="1">
    <citation type="submission" date="2020-04" db="EMBL/GenBank/DDBJ databases">
        <authorList>
            <person name="Chiriac C."/>
            <person name="Salcher M."/>
            <person name="Ghai R."/>
            <person name="Kavagutti S V."/>
        </authorList>
    </citation>
    <scope>NUCLEOTIDE SEQUENCE</scope>
</reference>
<sequence length="703" mass="79984">METDNQEALIYVQDSPNVLALRDAYERTTTDLNFYFNQCADAYDNRRNLWSGKSDDLRKNGSDAFPWKGASDQEAHVIDERINRYVAMFISALNRANIRAYPVESGDIGRARVTSAFLKWMVASYIPQFKRQMELGANYLLERGIMITYVGWQKEDRIFKQKLTIDQLQQVSPDLVKAILEKKADSQLVELLKGQFNGMTDQKAKRALNDLRKTGTAEFPIIRRSVDCPLVQCIAPDGDVLFPAYTTDPQKVPYCFWRVLMSAQQLKNKVATEGWSESWVDYVIENCGEEGDPINNNSNNTNFTYKSTTYDASELFEVIYGYQRLVDEDNAEGIYCTIFHKNVISKPDVDDYAKHELLNGYEDYPFVVTKISEDNKRLYDLQSFADLLKGIQWQTKVERDSRTDRNSLATLPWIEHPMGFPPSDIRPGGLLPYRRQGEIRYGPTPQYNPGSVEMENTLLTQADKLIGLDVGNPLATIQQQYFVDKFLTHVKDVLRLSYKCYQRFGPDQVFFRVTGVSDPQKFSKGDPNENFDIIINYDVLHNDPDNVETQLGQFVQLMQLDRNGRIDVDALLEISGAAINPVIADAILRPREQAQEQVVKMVTDDLSKIYAGIEVGARPNGAQVAMQVLQQYSQQPDVMQRLQQDKAFAARFQKYAQQYQFQMQQAQNAQIGRIGTAPAEMGGMQTQSLQQAPAGMAPGAQQQ</sequence>
<evidence type="ECO:0000313" key="2">
    <source>
        <dbReference type="EMBL" id="CAB4150643.1"/>
    </source>
</evidence>